<dbReference type="GO" id="GO:0016020">
    <property type="term" value="C:membrane"/>
    <property type="evidence" value="ECO:0007669"/>
    <property type="project" value="TreeGrafter"/>
</dbReference>
<comment type="function">
    <text evidence="3">Putative oxidoreductase.</text>
</comment>
<dbReference type="InterPro" id="IPR036291">
    <property type="entry name" value="NAD(P)-bd_dom_sf"/>
</dbReference>
<evidence type="ECO:0000256" key="5">
    <source>
        <dbReference type="SAM" id="Phobius"/>
    </source>
</evidence>
<evidence type="ECO:0000313" key="6">
    <source>
        <dbReference type="EMBL" id="JAC17292.1"/>
    </source>
</evidence>
<dbReference type="PRINTS" id="PR00080">
    <property type="entry name" value="SDRFAMILY"/>
</dbReference>
<dbReference type="CDD" id="cd05332">
    <property type="entry name" value="11beta-HSD1_like_SDR_c"/>
    <property type="match status" value="1"/>
</dbReference>
<dbReference type="AlphaFoldDB" id="A0A023F7S5"/>
<sequence>MDNLLEVVFNLCGIDLIPVAIPLLIYWIYYSRKVKNDLKGKVVLITGANSGLGEALAHVFHKAGCKLILAARRVDQLERVKSDLLKIKADSETFEPVIFPLDLSQLEAIPQKALDALAIYEHINILINNAGISYRGNILETSLEVQMKVMCVNYFGQIALTNALLPSLIKCNGHIVAVSSVQGRIAVPFRSAYSASKHALQAYMDCLRIEIPEVKVTVISPGYIRTNLSVNAVTGTGEKYGVVDSAIAKGYTPEYVAEKILRAVIMEKKELIVSPFLPKMAILFRIITPSLFFYVIKIWAKRKK</sequence>
<dbReference type="PRINTS" id="PR00081">
    <property type="entry name" value="GDHRDH"/>
</dbReference>
<comment type="similarity">
    <text evidence="1 4">Belongs to the short-chain dehydrogenases/reductases (SDR) family.</text>
</comment>
<dbReference type="GO" id="GO:0016491">
    <property type="term" value="F:oxidoreductase activity"/>
    <property type="evidence" value="ECO:0007669"/>
    <property type="project" value="UniProtKB-KW"/>
</dbReference>
<reference evidence="6" key="1">
    <citation type="journal article" date="2014" name="PLoS Negl. Trop. Dis.">
        <title>An updated insight into the Sialotranscriptome of Triatoma infestans: developmental stage and geographic variations.</title>
        <authorList>
            <person name="Schwarz A."/>
            <person name="Medrano-Mercado N."/>
            <person name="Schaub G.A."/>
            <person name="Struchiner C.J."/>
            <person name="Bargues M.D."/>
            <person name="Levy M.Z."/>
            <person name="Ribeiro J.M."/>
        </authorList>
    </citation>
    <scope>NUCLEOTIDE SEQUENCE</scope>
    <source>
        <strain evidence="6">Chile</strain>
        <tissue evidence="6">Salivary glands</tissue>
    </source>
</reference>
<dbReference type="Gene3D" id="3.40.50.720">
    <property type="entry name" value="NAD(P)-binding Rossmann-like Domain"/>
    <property type="match status" value="1"/>
</dbReference>
<dbReference type="PANTHER" id="PTHR44196:SF1">
    <property type="entry name" value="DEHYDROGENASE_REDUCTASE SDR FAMILY MEMBER 7B"/>
    <property type="match status" value="1"/>
</dbReference>
<evidence type="ECO:0000256" key="4">
    <source>
        <dbReference type="RuleBase" id="RU000363"/>
    </source>
</evidence>
<name>A0A023F7S5_TRIIF</name>
<evidence type="ECO:0000256" key="2">
    <source>
        <dbReference type="ARBA" id="ARBA00023002"/>
    </source>
</evidence>
<protein>
    <submittedName>
        <fullName evidence="6">Putative 11beta-hydroxysteroid dehydrogenase type 1</fullName>
    </submittedName>
</protein>
<dbReference type="PROSITE" id="PS00061">
    <property type="entry name" value="ADH_SHORT"/>
    <property type="match status" value="1"/>
</dbReference>
<proteinExistence type="evidence at transcript level"/>
<dbReference type="InterPro" id="IPR002347">
    <property type="entry name" value="SDR_fam"/>
</dbReference>
<dbReference type="EMBL" id="GBBI01001420">
    <property type="protein sequence ID" value="JAC17292.1"/>
    <property type="molecule type" value="mRNA"/>
</dbReference>
<dbReference type="NCBIfam" id="NF004825">
    <property type="entry name" value="PRK06181.1"/>
    <property type="match status" value="1"/>
</dbReference>
<dbReference type="InterPro" id="IPR020904">
    <property type="entry name" value="Sc_DH/Rdtase_CS"/>
</dbReference>
<feature type="transmembrane region" description="Helical" evidence="5">
    <location>
        <begin position="276"/>
        <end position="296"/>
    </location>
</feature>
<keyword evidence="5" id="KW-1133">Transmembrane helix</keyword>
<dbReference type="SUPFAM" id="SSF51735">
    <property type="entry name" value="NAD(P)-binding Rossmann-fold domains"/>
    <property type="match status" value="1"/>
</dbReference>
<evidence type="ECO:0000256" key="3">
    <source>
        <dbReference type="ARBA" id="ARBA00037096"/>
    </source>
</evidence>
<organism evidence="6">
    <name type="scientific">Triatoma infestans</name>
    <name type="common">Assassin bug</name>
    <dbReference type="NCBI Taxonomy" id="30076"/>
    <lineage>
        <taxon>Eukaryota</taxon>
        <taxon>Metazoa</taxon>
        <taxon>Ecdysozoa</taxon>
        <taxon>Arthropoda</taxon>
        <taxon>Hexapoda</taxon>
        <taxon>Insecta</taxon>
        <taxon>Pterygota</taxon>
        <taxon>Neoptera</taxon>
        <taxon>Paraneoptera</taxon>
        <taxon>Hemiptera</taxon>
        <taxon>Heteroptera</taxon>
        <taxon>Panheteroptera</taxon>
        <taxon>Cimicomorpha</taxon>
        <taxon>Reduviidae</taxon>
        <taxon>Triatominae</taxon>
        <taxon>Triatoma</taxon>
    </lineage>
</organism>
<keyword evidence="5" id="KW-0812">Transmembrane</keyword>
<keyword evidence="2" id="KW-0560">Oxidoreductase</keyword>
<keyword evidence="5" id="KW-0472">Membrane</keyword>
<dbReference type="PANTHER" id="PTHR44196">
    <property type="entry name" value="DEHYDROGENASE/REDUCTASE SDR FAMILY MEMBER 7B"/>
    <property type="match status" value="1"/>
</dbReference>
<dbReference type="Pfam" id="PF00106">
    <property type="entry name" value="adh_short"/>
    <property type="match status" value="1"/>
</dbReference>
<evidence type="ECO:0000256" key="1">
    <source>
        <dbReference type="ARBA" id="ARBA00006484"/>
    </source>
</evidence>
<feature type="transmembrane region" description="Helical" evidence="5">
    <location>
        <begin position="7"/>
        <end position="29"/>
    </location>
</feature>
<accession>A0A023F7S5</accession>